<dbReference type="SUPFAM" id="SSF48256">
    <property type="entry name" value="Citrate synthase"/>
    <property type="match status" value="1"/>
</dbReference>
<dbReference type="Proteomes" id="UP000245790">
    <property type="component" value="Unassembled WGS sequence"/>
</dbReference>
<comment type="caution">
    <text evidence="1">The sequence shown here is derived from an EMBL/GenBank/DDBJ whole genome shotgun (WGS) entry which is preliminary data.</text>
</comment>
<accession>A0A316FPM7</accession>
<protein>
    <submittedName>
        <fullName evidence="1">Citrate synthase</fullName>
    </submittedName>
</protein>
<keyword evidence="2" id="KW-1185">Reference proteome</keyword>
<dbReference type="AlphaFoldDB" id="A0A316FPM7"/>
<dbReference type="OrthoDB" id="8717683at2"/>
<dbReference type="RefSeq" id="WP_109763398.1">
    <property type="nucleotide sequence ID" value="NZ_QGGU01000006.1"/>
</dbReference>
<sequence>MANKTPANYYSKIWLEEPEEDNPFLSKRQYCYGYDIAEEVLEKASWVEYLYLLFGGEKPSAEQALLLDKLAIVLANPGIRDASVRAAMNAGVGGSTSASSLMSAIAVGSGQFGGAREIHTLVTQWEKFGTNLKQWQAFLLNPNQHQDNIDLWQKYEHPPGFDPYATKHSSFVMSALKKLVSVTPGNALIWLLANYQSLEESCKAGMTLNSVVAAAFYDLNFNAQNSELLFLILRLPGAAAHAMEQQQMGWKKFPFYNDAFTLIDDPGKQGELMDYKDL</sequence>
<reference evidence="1 2" key="1">
    <citation type="submission" date="2018-05" db="EMBL/GenBank/DDBJ databases">
        <title>Genomic Encyclopedia of Type Strains, Phase IV (KMG-IV): sequencing the most valuable type-strain genomes for metagenomic binning, comparative biology and taxonomic classification.</title>
        <authorList>
            <person name="Goeker M."/>
        </authorList>
    </citation>
    <scope>NUCLEOTIDE SEQUENCE [LARGE SCALE GENOMIC DNA]</scope>
    <source>
        <strain evidence="1 2">DSM 25350</strain>
    </source>
</reference>
<dbReference type="InterPro" id="IPR036969">
    <property type="entry name" value="Citrate_synthase_sf"/>
</dbReference>
<dbReference type="Gene3D" id="1.10.580.10">
    <property type="entry name" value="Citrate Synthase, domain 1"/>
    <property type="match status" value="1"/>
</dbReference>
<organism evidence="1 2">
    <name type="scientific">Pleionea mediterranea</name>
    <dbReference type="NCBI Taxonomy" id="523701"/>
    <lineage>
        <taxon>Bacteria</taxon>
        <taxon>Pseudomonadati</taxon>
        <taxon>Pseudomonadota</taxon>
        <taxon>Gammaproteobacteria</taxon>
        <taxon>Oceanospirillales</taxon>
        <taxon>Pleioneaceae</taxon>
        <taxon>Pleionea</taxon>
    </lineage>
</organism>
<proteinExistence type="predicted"/>
<dbReference type="InterPro" id="IPR016142">
    <property type="entry name" value="Citrate_synth-like_lrg_a-sub"/>
</dbReference>
<dbReference type="EMBL" id="QGGU01000006">
    <property type="protein sequence ID" value="PWK50731.1"/>
    <property type="molecule type" value="Genomic_DNA"/>
</dbReference>
<evidence type="ECO:0000313" key="1">
    <source>
        <dbReference type="EMBL" id="PWK50731.1"/>
    </source>
</evidence>
<evidence type="ECO:0000313" key="2">
    <source>
        <dbReference type="Proteomes" id="UP000245790"/>
    </source>
</evidence>
<name>A0A316FPM7_9GAMM</name>
<gene>
    <name evidence="1" type="ORF">C8D97_10618</name>
</gene>
<dbReference type="GO" id="GO:0046912">
    <property type="term" value="F:acyltransferase activity, acyl groups converted into alkyl on transfer"/>
    <property type="evidence" value="ECO:0007669"/>
    <property type="project" value="InterPro"/>
</dbReference>